<evidence type="ECO:0000313" key="1">
    <source>
        <dbReference type="EMBL" id="AYM53153.1"/>
    </source>
</evidence>
<organism evidence="1">
    <name type="scientific">Pseudenhygromyxa salsuginis</name>
    <dbReference type="NCBI Taxonomy" id="442868"/>
    <lineage>
        <taxon>Bacteria</taxon>
        <taxon>Pseudomonadati</taxon>
        <taxon>Myxococcota</taxon>
        <taxon>Polyangia</taxon>
        <taxon>Nannocystales</taxon>
        <taxon>Nannocystaceae</taxon>
        <taxon>Pseudenhygromyxa</taxon>
    </lineage>
</organism>
<dbReference type="AlphaFoldDB" id="A0A3S7UWQ0"/>
<accession>A0A3S7UWQ0</accession>
<sequence length="159" mass="17585">MAVREHQLAEVVLAEAYRNYDLPVSSAPQITSSVDATERPLLRVRIGEVPSLGELEEVFAKLRKELERGGSICMLVDATATKTLELDQVRLIADFGEDNHDLVSSRVMALAFVVPSAMVRGALKVAFRLKPPPHPVSVFKVADDAQSYLQPFLRNKTQD</sequence>
<name>A0A3S7UWQ0_9BACT</name>
<reference evidence="1" key="1">
    <citation type="journal article" date="2018" name="J. Ind. Microbiol. Biotechnol.">
        <title>Genome mining reveals uncommon alkylpyrones as type III PKS products from myxobacteria.</title>
        <authorList>
            <person name="Hug J.J."/>
            <person name="Panter F."/>
            <person name="Krug D."/>
            <person name="Muller R."/>
        </authorList>
    </citation>
    <scope>NUCLEOTIDE SEQUENCE</scope>
    <source>
        <strain evidence="1">MNa10638</strain>
    </source>
</reference>
<proteinExistence type="predicted"/>
<protein>
    <recommendedName>
        <fullName evidence="2">STAS domain-containing protein</fullName>
    </recommendedName>
</protein>
<evidence type="ECO:0008006" key="2">
    <source>
        <dbReference type="Google" id="ProtNLM"/>
    </source>
</evidence>
<dbReference type="EMBL" id="MH908895">
    <property type="protein sequence ID" value="AYM53153.1"/>
    <property type="molecule type" value="Genomic_DNA"/>
</dbReference>